<keyword evidence="3" id="KW-1185">Reference proteome</keyword>
<reference evidence="3" key="1">
    <citation type="submission" date="2016-06" db="EMBL/GenBank/DDBJ databases">
        <title>Parallel loss of symbiosis genes in relatives of nitrogen-fixing non-legume Parasponia.</title>
        <authorList>
            <person name="Van Velzen R."/>
            <person name="Holmer R."/>
            <person name="Bu F."/>
            <person name="Rutten L."/>
            <person name="Van Zeijl A."/>
            <person name="Liu W."/>
            <person name="Santuari L."/>
            <person name="Cao Q."/>
            <person name="Sharma T."/>
            <person name="Shen D."/>
            <person name="Roswanjaya Y."/>
            <person name="Wardhani T."/>
            <person name="Kalhor M.S."/>
            <person name="Jansen J."/>
            <person name="Van den Hoogen J."/>
            <person name="Gungor B."/>
            <person name="Hartog M."/>
            <person name="Hontelez J."/>
            <person name="Verver J."/>
            <person name="Yang W.-C."/>
            <person name="Schijlen E."/>
            <person name="Repin R."/>
            <person name="Schilthuizen M."/>
            <person name="Schranz E."/>
            <person name="Heidstra R."/>
            <person name="Miyata K."/>
            <person name="Fedorova E."/>
            <person name="Kohlen W."/>
            <person name="Bisseling T."/>
            <person name="Smit S."/>
            <person name="Geurts R."/>
        </authorList>
    </citation>
    <scope>NUCLEOTIDE SEQUENCE [LARGE SCALE GENOMIC DNA]</scope>
    <source>
        <strain evidence="3">cv. WU1-14</strain>
    </source>
</reference>
<protein>
    <submittedName>
        <fullName evidence="2">Uncharacterized protein</fullName>
    </submittedName>
</protein>
<dbReference type="EMBL" id="JXTB01000095">
    <property type="protein sequence ID" value="PON64516.1"/>
    <property type="molecule type" value="Genomic_DNA"/>
</dbReference>
<sequence length="144" mass="16486">MYDPIYECMVKGEKVEEITHTYEDLKKTNEEEKNNRKSEKQKPEEHLEKLEERIKELGNTISQHPNALKDAGCKAVEELKATNGKELKDKASDIAMLAIIYNIYCKHPGFDFSFLGNDIVKLIQSWKANEAIEEATNDKSAPVK</sequence>
<evidence type="ECO:0000313" key="3">
    <source>
        <dbReference type="Proteomes" id="UP000237105"/>
    </source>
</evidence>
<evidence type="ECO:0000313" key="2">
    <source>
        <dbReference type="EMBL" id="PON64516.1"/>
    </source>
</evidence>
<gene>
    <name evidence="2" type="ORF">PanWU01x14_123930</name>
</gene>
<dbReference type="AlphaFoldDB" id="A0A2P5CU83"/>
<dbReference type="Proteomes" id="UP000237105">
    <property type="component" value="Unassembled WGS sequence"/>
</dbReference>
<evidence type="ECO:0000256" key="1">
    <source>
        <dbReference type="SAM" id="MobiDB-lite"/>
    </source>
</evidence>
<organism evidence="2 3">
    <name type="scientific">Parasponia andersonii</name>
    <name type="common">Sponia andersonii</name>
    <dbReference type="NCBI Taxonomy" id="3476"/>
    <lineage>
        <taxon>Eukaryota</taxon>
        <taxon>Viridiplantae</taxon>
        <taxon>Streptophyta</taxon>
        <taxon>Embryophyta</taxon>
        <taxon>Tracheophyta</taxon>
        <taxon>Spermatophyta</taxon>
        <taxon>Magnoliopsida</taxon>
        <taxon>eudicotyledons</taxon>
        <taxon>Gunneridae</taxon>
        <taxon>Pentapetalae</taxon>
        <taxon>rosids</taxon>
        <taxon>fabids</taxon>
        <taxon>Rosales</taxon>
        <taxon>Cannabaceae</taxon>
        <taxon>Parasponia</taxon>
    </lineage>
</organism>
<comment type="caution">
    <text evidence="2">The sequence shown here is derived from an EMBL/GenBank/DDBJ whole genome shotgun (WGS) entry which is preliminary data.</text>
</comment>
<accession>A0A2P5CU83</accession>
<proteinExistence type="predicted"/>
<feature type="region of interest" description="Disordered" evidence="1">
    <location>
        <begin position="23"/>
        <end position="47"/>
    </location>
</feature>
<name>A0A2P5CU83_PARAD</name>